<organism evidence="1 2">
    <name type="scientific">Paramecium sonneborni</name>
    <dbReference type="NCBI Taxonomy" id="65129"/>
    <lineage>
        <taxon>Eukaryota</taxon>
        <taxon>Sar</taxon>
        <taxon>Alveolata</taxon>
        <taxon>Ciliophora</taxon>
        <taxon>Intramacronucleata</taxon>
        <taxon>Oligohymenophorea</taxon>
        <taxon>Peniculida</taxon>
        <taxon>Parameciidae</taxon>
        <taxon>Paramecium</taxon>
    </lineage>
</organism>
<comment type="caution">
    <text evidence="1">The sequence shown here is derived from an EMBL/GenBank/DDBJ whole genome shotgun (WGS) entry which is preliminary data.</text>
</comment>
<evidence type="ECO:0000313" key="1">
    <source>
        <dbReference type="EMBL" id="CAD8071100.1"/>
    </source>
</evidence>
<dbReference type="OrthoDB" id="416496at2759"/>
<accession>A0A8S1LSK4</accession>
<dbReference type="AlphaFoldDB" id="A0A8S1LSK4"/>
<dbReference type="Proteomes" id="UP000692954">
    <property type="component" value="Unassembled WGS sequence"/>
</dbReference>
<proteinExistence type="predicted"/>
<evidence type="ECO:0000313" key="2">
    <source>
        <dbReference type="Proteomes" id="UP000692954"/>
    </source>
</evidence>
<reference evidence="1" key="1">
    <citation type="submission" date="2021-01" db="EMBL/GenBank/DDBJ databases">
        <authorList>
            <consortium name="Genoscope - CEA"/>
            <person name="William W."/>
        </authorList>
    </citation>
    <scope>NUCLEOTIDE SEQUENCE</scope>
</reference>
<keyword evidence="2" id="KW-1185">Reference proteome</keyword>
<sequence>MIWQIYGASLFVGLLHMEVIKQMKQNSLKNYILTLSLIKDNICFNNIRMPLMFMIQHLILTSKQTKLYEKLQQQASYRKTLIKTCLEDFRNRCWYIQKSQTLSVIQQLQIRGGIIKIYIKHQYILYIGRCQKYEFQRQYIRIFNTVLDTFGLEYYLNPEKVISEMKRVYKPGKINWNRQGGKIFTTYNWQMQL</sequence>
<gene>
    <name evidence="1" type="ORF">PSON_ATCC_30995.1.T0270328</name>
</gene>
<dbReference type="EMBL" id="CAJJDN010000027">
    <property type="protein sequence ID" value="CAD8071100.1"/>
    <property type="molecule type" value="Genomic_DNA"/>
</dbReference>
<protein>
    <submittedName>
        <fullName evidence="1">Uncharacterized protein</fullName>
    </submittedName>
</protein>
<name>A0A8S1LSK4_9CILI</name>